<feature type="coiled-coil region" evidence="2">
    <location>
        <begin position="128"/>
        <end position="155"/>
    </location>
</feature>
<dbReference type="Proteomes" id="UP000242146">
    <property type="component" value="Unassembled WGS sequence"/>
</dbReference>
<sequence length="188" mass="21975">EPDVFEQSRSSLQKKAKLYDTLTNAHFDADQLENMELLLVDFERKKPDAQTSPPEDSKRNDEWVECEDEFGRTRVVRKRALEKISRPNTLDGNADIYSSESSFASRAHIRHYDSRQENRTVGVGHYGFAQDNGEREEQMRNLKELREQTTAARSKARPSSDRRKAILAKRAEYIHERHAQIRRSMNRP</sequence>
<dbReference type="PANTHER" id="PTHR15885">
    <property type="entry name" value="COILED-COIL DOMAIN-CONTAINING PROTEIN 174"/>
    <property type="match status" value="1"/>
</dbReference>
<evidence type="ECO:0000256" key="1">
    <source>
        <dbReference type="ARBA" id="ARBA00023054"/>
    </source>
</evidence>
<dbReference type="Pfam" id="PF13300">
    <property type="entry name" value="DUF4078"/>
    <property type="match status" value="1"/>
</dbReference>
<dbReference type="InterPro" id="IPR025066">
    <property type="entry name" value="CCDC174-like"/>
</dbReference>
<name>A0A1X2GA76_9FUNG</name>
<dbReference type="OrthoDB" id="333551at2759"/>
<proteinExistence type="predicted"/>
<organism evidence="3 4">
    <name type="scientific">Hesseltinella vesiculosa</name>
    <dbReference type="NCBI Taxonomy" id="101127"/>
    <lineage>
        <taxon>Eukaryota</taxon>
        <taxon>Fungi</taxon>
        <taxon>Fungi incertae sedis</taxon>
        <taxon>Mucoromycota</taxon>
        <taxon>Mucoromycotina</taxon>
        <taxon>Mucoromycetes</taxon>
        <taxon>Mucorales</taxon>
        <taxon>Cunninghamellaceae</taxon>
        <taxon>Hesseltinella</taxon>
    </lineage>
</organism>
<gene>
    <name evidence="3" type="ORF">DM01DRAFT_244430</name>
</gene>
<dbReference type="GO" id="GO:0005634">
    <property type="term" value="C:nucleus"/>
    <property type="evidence" value="ECO:0007669"/>
    <property type="project" value="TreeGrafter"/>
</dbReference>
<accession>A0A1X2GA76</accession>
<dbReference type="AlphaFoldDB" id="A0A1X2GA76"/>
<protein>
    <submittedName>
        <fullName evidence="3">Uncharacterized protein</fullName>
    </submittedName>
</protein>
<dbReference type="PANTHER" id="PTHR15885:SF1">
    <property type="entry name" value="COILED-COIL DOMAIN-CONTAINING PROTEIN 174"/>
    <property type="match status" value="1"/>
</dbReference>
<dbReference type="STRING" id="101127.A0A1X2GA76"/>
<feature type="non-terminal residue" evidence="3">
    <location>
        <position position="188"/>
    </location>
</feature>
<comment type="caution">
    <text evidence="3">The sequence shown here is derived from an EMBL/GenBank/DDBJ whole genome shotgun (WGS) entry which is preliminary data.</text>
</comment>
<reference evidence="3 4" key="1">
    <citation type="submission" date="2016-07" db="EMBL/GenBank/DDBJ databases">
        <title>Pervasive Adenine N6-methylation of Active Genes in Fungi.</title>
        <authorList>
            <consortium name="DOE Joint Genome Institute"/>
            <person name="Mondo S.J."/>
            <person name="Dannebaum R.O."/>
            <person name="Kuo R.C."/>
            <person name="Labutti K."/>
            <person name="Haridas S."/>
            <person name="Kuo A."/>
            <person name="Salamov A."/>
            <person name="Ahrendt S.R."/>
            <person name="Lipzen A."/>
            <person name="Sullivan W."/>
            <person name="Andreopoulos W.B."/>
            <person name="Clum A."/>
            <person name="Lindquist E."/>
            <person name="Daum C."/>
            <person name="Ramamoorthy G.K."/>
            <person name="Gryganskyi A."/>
            <person name="Culley D."/>
            <person name="Magnuson J.K."/>
            <person name="James T.Y."/>
            <person name="O'Malley M.A."/>
            <person name="Stajich J.E."/>
            <person name="Spatafora J.W."/>
            <person name="Visel A."/>
            <person name="Grigoriev I.V."/>
        </authorList>
    </citation>
    <scope>NUCLEOTIDE SEQUENCE [LARGE SCALE GENOMIC DNA]</scope>
    <source>
        <strain evidence="3 4">NRRL 3301</strain>
    </source>
</reference>
<dbReference type="EMBL" id="MCGT01000028">
    <property type="protein sequence ID" value="ORX48871.1"/>
    <property type="molecule type" value="Genomic_DNA"/>
</dbReference>
<evidence type="ECO:0000313" key="3">
    <source>
        <dbReference type="EMBL" id="ORX48871.1"/>
    </source>
</evidence>
<evidence type="ECO:0000313" key="4">
    <source>
        <dbReference type="Proteomes" id="UP000242146"/>
    </source>
</evidence>
<keyword evidence="4" id="KW-1185">Reference proteome</keyword>
<keyword evidence="1 2" id="KW-0175">Coiled coil</keyword>
<evidence type="ECO:0000256" key="2">
    <source>
        <dbReference type="SAM" id="Coils"/>
    </source>
</evidence>
<feature type="non-terminal residue" evidence="3">
    <location>
        <position position="1"/>
    </location>
</feature>